<reference evidence="3 4" key="1">
    <citation type="submission" date="2023-01" db="EMBL/GenBank/DDBJ databases">
        <title>Thalassococcus onchidii sp. nov., isolated from a marine invertebrate from the South China Sea.</title>
        <authorList>
            <person name="Xu S."/>
            <person name="Liu Z."/>
            <person name="Xu Y."/>
        </authorList>
    </citation>
    <scope>NUCLEOTIDE SEQUENCE [LARGE SCALE GENOMIC DNA]</scope>
    <source>
        <strain evidence="3 4">KCTC 32084</strain>
    </source>
</reference>
<dbReference type="RefSeq" id="WP_271431932.1">
    <property type="nucleotide sequence ID" value="NZ_JAQIOY010000002.1"/>
</dbReference>
<keyword evidence="2" id="KW-0378">Hydrolase</keyword>
<keyword evidence="4" id="KW-1185">Reference proteome</keyword>
<dbReference type="Proteomes" id="UP001210720">
    <property type="component" value="Unassembled WGS sequence"/>
</dbReference>
<dbReference type="Gene3D" id="3.10.129.10">
    <property type="entry name" value="Hotdog Thioesterase"/>
    <property type="match status" value="1"/>
</dbReference>
<proteinExistence type="inferred from homology"/>
<evidence type="ECO:0000313" key="4">
    <source>
        <dbReference type="Proteomes" id="UP001210720"/>
    </source>
</evidence>
<dbReference type="CDD" id="cd00586">
    <property type="entry name" value="4HBT"/>
    <property type="match status" value="1"/>
</dbReference>
<dbReference type="InterPro" id="IPR029069">
    <property type="entry name" value="HotDog_dom_sf"/>
</dbReference>
<evidence type="ECO:0000256" key="1">
    <source>
        <dbReference type="ARBA" id="ARBA00005953"/>
    </source>
</evidence>
<evidence type="ECO:0000256" key="2">
    <source>
        <dbReference type="ARBA" id="ARBA00022801"/>
    </source>
</evidence>
<sequence>MTALPFLTPLSPEQQIAFGMNQIAPIAMADRVRFGELDQLAHVNNVEYLRWFESLRVQYFTECGLTSYRKPGVEPRIVIRRGETDYLSEVRQNEVYVATARTRSFRKSSFIMDQDLWVARDGGAVLAARFVAVIVLLLPDGSARWDIPDWLADHFVQADGAEQKS</sequence>
<evidence type="ECO:0000313" key="3">
    <source>
        <dbReference type="EMBL" id="MDA7424579.1"/>
    </source>
</evidence>
<dbReference type="Pfam" id="PF13279">
    <property type="entry name" value="4HBT_2"/>
    <property type="match status" value="1"/>
</dbReference>
<protein>
    <submittedName>
        <fullName evidence="3">Acyl-CoA thioesterase</fullName>
    </submittedName>
</protein>
<gene>
    <name evidence="3" type="ORF">PFY00_07575</name>
</gene>
<organism evidence="3 4">
    <name type="scientific">Thalassococcus lentus</name>
    <dbReference type="NCBI Taxonomy" id="1210524"/>
    <lineage>
        <taxon>Bacteria</taxon>
        <taxon>Pseudomonadati</taxon>
        <taxon>Pseudomonadota</taxon>
        <taxon>Alphaproteobacteria</taxon>
        <taxon>Rhodobacterales</taxon>
        <taxon>Roseobacteraceae</taxon>
        <taxon>Thalassococcus</taxon>
    </lineage>
</organism>
<dbReference type="PANTHER" id="PTHR31793">
    <property type="entry name" value="4-HYDROXYBENZOYL-COA THIOESTERASE FAMILY MEMBER"/>
    <property type="match status" value="1"/>
</dbReference>
<dbReference type="EMBL" id="JAQIOY010000002">
    <property type="protein sequence ID" value="MDA7424579.1"/>
    <property type="molecule type" value="Genomic_DNA"/>
</dbReference>
<name>A0ABT4XRJ9_9RHOB</name>
<dbReference type="SUPFAM" id="SSF54637">
    <property type="entry name" value="Thioesterase/thiol ester dehydrase-isomerase"/>
    <property type="match status" value="1"/>
</dbReference>
<dbReference type="InterPro" id="IPR050563">
    <property type="entry name" value="4-hydroxybenzoyl-CoA_TE"/>
</dbReference>
<accession>A0ABT4XRJ9</accession>
<dbReference type="PANTHER" id="PTHR31793:SF27">
    <property type="entry name" value="NOVEL THIOESTERASE SUPERFAMILY DOMAIN AND SAPOSIN A-TYPE DOMAIN CONTAINING PROTEIN (0610012H03RIK)"/>
    <property type="match status" value="1"/>
</dbReference>
<comment type="caution">
    <text evidence="3">The sequence shown here is derived from an EMBL/GenBank/DDBJ whole genome shotgun (WGS) entry which is preliminary data.</text>
</comment>
<comment type="similarity">
    <text evidence="1">Belongs to the 4-hydroxybenzoyl-CoA thioesterase family.</text>
</comment>